<evidence type="ECO:0000259" key="5">
    <source>
        <dbReference type="Pfam" id="PF00107"/>
    </source>
</evidence>
<dbReference type="InterPro" id="IPR036291">
    <property type="entry name" value="NAD(P)-bd_dom_sf"/>
</dbReference>
<comment type="similarity">
    <text evidence="4">Belongs to the zinc-containing alcohol dehydrogenase family.</text>
</comment>
<proteinExistence type="inferred from homology"/>
<dbReference type="Pfam" id="PF08240">
    <property type="entry name" value="ADH_N"/>
    <property type="match status" value="1"/>
</dbReference>
<dbReference type="InterPro" id="IPR013149">
    <property type="entry name" value="ADH-like_C"/>
</dbReference>
<evidence type="ECO:0000256" key="3">
    <source>
        <dbReference type="ARBA" id="ARBA00023002"/>
    </source>
</evidence>
<evidence type="ECO:0000256" key="2">
    <source>
        <dbReference type="ARBA" id="ARBA00022833"/>
    </source>
</evidence>
<dbReference type="Gene3D" id="3.90.180.10">
    <property type="entry name" value="Medium-chain alcohol dehydrogenases, catalytic domain"/>
    <property type="match status" value="1"/>
</dbReference>
<protein>
    <submittedName>
        <fullName evidence="7">Alcohol dehydrogenase, zinc-binding</fullName>
    </submittedName>
</protein>
<dbReference type="GO" id="GO:0008270">
    <property type="term" value="F:zinc ion binding"/>
    <property type="evidence" value="ECO:0007669"/>
    <property type="project" value="InterPro"/>
</dbReference>
<dbReference type="EMBL" id="CADCVK010000411">
    <property type="protein sequence ID" value="CAA9505224.1"/>
    <property type="molecule type" value="Genomic_DNA"/>
</dbReference>
<gene>
    <name evidence="7" type="ORF">AVDCRST_MAG12-2922</name>
</gene>
<dbReference type="GO" id="GO:0016491">
    <property type="term" value="F:oxidoreductase activity"/>
    <property type="evidence" value="ECO:0007669"/>
    <property type="project" value="UniProtKB-KW"/>
</dbReference>
<dbReference type="PROSITE" id="PS00059">
    <property type="entry name" value="ADH_ZINC"/>
    <property type="match status" value="1"/>
</dbReference>
<dbReference type="Pfam" id="PF00107">
    <property type="entry name" value="ADH_zinc_N"/>
    <property type="match status" value="1"/>
</dbReference>
<comment type="cofactor">
    <cofactor evidence="4">
        <name>Zn(2+)</name>
        <dbReference type="ChEBI" id="CHEBI:29105"/>
    </cofactor>
</comment>
<sequence>MRAAMFYEPGDVRMEDVPAPKPGPGEVLVRIGAALTCGTDVKTYKRGHPTLIKVTPSPFGHEFGGTIEEVGEGVEGWRPGMRVVAANSAPCNRCYYCKVGDQSMCEDLAFLNGAFAEYIVVPPRIADQNLYEIPEGMEFSRAALLEPLACAVHGVVRTPISVGDTVAVIGAGQIGLMFVRLATERGARVICADKSASRLAVARQLGAEETVQAAEGVDTIEAVRGWTPEGRGADRVIEAVGLPDLWEQALQMVRKGGDVTLFGGAPSGTSFEVDTVLLHYSQITIRGIFHHTPYTVQVAFDLLKSGRVDAEPFISGVRPLEDVVEALEQHGRQEGIKYEIRPPDGEPS</sequence>
<dbReference type="SUPFAM" id="SSF50129">
    <property type="entry name" value="GroES-like"/>
    <property type="match status" value="1"/>
</dbReference>
<feature type="domain" description="Alcohol dehydrogenase-like N-terminal" evidence="6">
    <location>
        <begin position="23"/>
        <end position="124"/>
    </location>
</feature>
<feature type="domain" description="Alcohol dehydrogenase-like C-terminal" evidence="5">
    <location>
        <begin position="174"/>
        <end position="304"/>
    </location>
</feature>
<evidence type="ECO:0000313" key="7">
    <source>
        <dbReference type="EMBL" id="CAA9505224.1"/>
    </source>
</evidence>
<evidence type="ECO:0000256" key="4">
    <source>
        <dbReference type="RuleBase" id="RU361277"/>
    </source>
</evidence>
<dbReference type="InterPro" id="IPR013154">
    <property type="entry name" value="ADH-like_N"/>
</dbReference>
<keyword evidence="2 4" id="KW-0862">Zinc</keyword>
<dbReference type="SUPFAM" id="SSF51735">
    <property type="entry name" value="NAD(P)-binding Rossmann-fold domains"/>
    <property type="match status" value="1"/>
</dbReference>
<dbReference type="AlphaFoldDB" id="A0A6J4STX0"/>
<dbReference type="PANTHER" id="PTHR43401">
    <property type="entry name" value="L-THREONINE 3-DEHYDROGENASE"/>
    <property type="match status" value="1"/>
</dbReference>
<organism evidence="7">
    <name type="scientific">uncultured Rubrobacteraceae bacterium</name>
    <dbReference type="NCBI Taxonomy" id="349277"/>
    <lineage>
        <taxon>Bacteria</taxon>
        <taxon>Bacillati</taxon>
        <taxon>Actinomycetota</taxon>
        <taxon>Rubrobacteria</taxon>
        <taxon>Rubrobacterales</taxon>
        <taxon>Rubrobacteraceae</taxon>
        <taxon>environmental samples</taxon>
    </lineage>
</organism>
<name>A0A6J4STX0_9ACTN</name>
<dbReference type="InterPro" id="IPR002328">
    <property type="entry name" value="ADH_Zn_CS"/>
</dbReference>
<evidence type="ECO:0000259" key="6">
    <source>
        <dbReference type="Pfam" id="PF08240"/>
    </source>
</evidence>
<dbReference type="Gene3D" id="3.40.50.720">
    <property type="entry name" value="NAD(P)-binding Rossmann-like Domain"/>
    <property type="match status" value="1"/>
</dbReference>
<dbReference type="PANTHER" id="PTHR43401:SF2">
    <property type="entry name" value="L-THREONINE 3-DEHYDROGENASE"/>
    <property type="match status" value="1"/>
</dbReference>
<keyword evidence="3" id="KW-0560">Oxidoreductase</keyword>
<accession>A0A6J4STX0</accession>
<dbReference type="InterPro" id="IPR011032">
    <property type="entry name" value="GroES-like_sf"/>
</dbReference>
<reference evidence="7" key="1">
    <citation type="submission" date="2020-02" db="EMBL/GenBank/DDBJ databases">
        <authorList>
            <person name="Meier V. D."/>
        </authorList>
    </citation>
    <scope>NUCLEOTIDE SEQUENCE</scope>
    <source>
        <strain evidence="7">AVDCRST_MAG12</strain>
    </source>
</reference>
<evidence type="ECO:0000256" key="1">
    <source>
        <dbReference type="ARBA" id="ARBA00022723"/>
    </source>
</evidence>
<keyword evidence="1 4" id="KW-0479">Metal-binding</keyword>
<dbReference type="InterPro" id="IPR050129">
    <property type="entry name" value="Zn_alcohol_dh"/>
</dbReference>